<feature type="region of interest" description="Disordered" evidence="1">
    <location>
        <begin position="95"/>
        <end position="131"/>
    </location>
</feature>
<dbReference type="InterPro" id="IPR021474">
    <property type="entry name" value="DUF3127"/>
</dbReference>
<evidence type="ECO:0000256" key="1">
    <source>
        <dbReference type="SAM" id="MobiDB-lite"/>
    </source>
</evidence>
<keyword evidence="3" id="KW-1185">Reference proteome</keyword>
<accession>A0AAW9SE40</accession>
<protein>
    <submittedName>
        <fullName evidence="2">DUF3127 domain-containing protein</fullName>
    </submittedName>
</protein>
<dbReference type="RefSeq" id="WP_346823980.1">
    <property type="nucleotide sequence ID" value="NZ_JBDKWZ010000020.1"/>
</dbReference>
<name>A0AAW9SE40_9BACT</name>
<dbReference type="SUPFAM" id="SSF50249">
    <property type="entry name" value="Nucleic acid-binding proteins"/>
    <property type="match status" value="1"/>
</dbReference>
<dbReference type="EMBL" id="JBDKWZ010000020">
    <property type="protein sequence ID" value="MEN7551199.1"/>
    <property type="molecule type" value="Genomic_DNA"/>
</dbReference>
<comment type="caution">
    <text evidence="2">The sequence shown here is derived from an EMBL/GenBank/DDBJ whole genome shotgun (WGS) entry which is preliminary data.</text>
</comment>
<dbReference type="AlphaFoldDB" id="A0AAW9SE40"/>
<dbReference type="Pfam" id="PF11325">
    <property type="entry name" value="DUF3127"/>
    <property type="match status" value="1"/>
</dbReference>
<evidence type="ECO:0000313" key="3">
    <source>
        <dbReference type="Proteomes" id="UP001403385"/>
    </source>
</evidence>
<dbReference type="Proteomes" id="UP001403385">
    <property type="component" value="Unassembled WGS sequence"/>
</dbReference>
<organism evidence="2 3">
    <name type="scientific">Rapidithrix thailandica</name>
    <dbReference type="NCBI Taxonomy" id="413964"/>
    <lineage>
        <taxon>Bacteria</taxon>
        <taxon>Pseudomonadati</taxon>
        <taxon>Bacteroidota</taxon>
        <taxon>Cytophagia</taxon>
        <taxon>Cytophagales</taxon>
        <taxon>Flammeovirgaceae</taxon>
        <taxon>Rapidithrix</taxon>
    </lineage>
</organism>
<gene>
    <name evidence="2" type="ORF">AAG747_24995</name>
</gene>
<sequence>MSFELQGKLERIYDTHSVTDRFKKREFVVMIQDGMYPEYIKLQLTQDRCELLDDCGEGDEVKVFFNLKGRPYDKGGETIYFTNLDAWKIEKSGQAASAETGAVQDNPSTNDGGDDAAGLTFTEAGDDELPF</sequence>
<dbReference type="InterPro" id="IPR012340">
    <property type="entry name" value="NA-bd_OB-fold"/>
</dbReference>
<evidence type="ECO:0000313" key="2">
    <source>
        <dbReference type="EMBL" id="MEN7551199.1"/>
    </source>
</evidence>
<reference evidence="2 3" key="1">
    <citation type="submission" date="2024-04" db="EMBL/GenBank/DDBJ databases">
        <title>Novel genus in family Flammeovirgaceae.</title>
        <authorList>
            <person name="Nguyen T.H."/>
            <person name="Vuong T.Q."/>
            <person name="Le H."/>
            <person name="Kim S.-G."/>
        </authorList>
    </citation>
    <scope>NUCLEOTIDE SEQUENCE [LARGE SCALE GENOMIC DNA]</scope>
    <source>
        <strain evidence="2 3">JCM 23209</strain>
    </source>
</reference>
<proteinExistence type="predicted"/>